<dbReference type="Proteomes" id="UP001604277">
    <property type="component" value="Unassembled WGS sequence"/>
</dbReference>
<comment type="caution">
    <text evidence="1">The sequence shown here is derived from an EMBL/GenBank/DDBJ whole genome shotgun (WGS) entry which is preliminary data.</text>
</comment>
<dbReference type="SUPFAM" id="SSF52058">
    <property type="entry name" value="L domain-like"/>
    <property type="match status" value="1"/>
</dbReference>
<dbReference type="InterPro" id="IPR001611">
    <property type="entry name" value="Leu-rich_rpt"/>
</dbReference>
<keyword evidence="1" id="KW-0418">Kinase</keyword>
<dbReference type="PANTHER" id="PTHR48064">
    <property type="entry name" value="OS01G0750400 PROTEIN"/>
    <property type="match status" value="1"/>
</dbReference>
<organism evidence="1 2">
    <name type="scientific">Forsythia ovata</name>
    <dbReference type="NCBI Taxonomy" id="205694"/>
    <lineage>
        <taxon>Eukaryota</taxon>
        <taxon>Viridiplantae</taxon>
        <taxon>Streptophyta</taxon>
        <taxon>Embryophyta</taxon>
        <taxon>Tracheophyta</taxon>
        <taxon>Spermatophyta</taxon>
        <taxon>Magnoliopsida</taxon>
        <taxon>eudicotyledons</taxon>
        <taxon>Gunneridae</taxon>
        <taxon>Pentapetalae</taxon>
        <taxon>asterids</taxon>
        <taxon>lamiids</taxon>
        <taxon>Lamiales</taxon>
        <taxon>Oleaceae</taxon>
        <taxon>Forsythieae</taxon>
        <taxon>Forsythia</taxon>
    </lineage>
</organism>
<dbReference type="InterPro" id="IPR032675">
    <property type="entry name" value="LRR_dom_sf"/>
</dbReference>
<evidence type="ECO:0000313" key="2">
    <source>
        <dbReference type="Proteomes" id="UP001604277"/>
    </source>
</evidence>
<proteinExistence type="predicted"/>
<protein>
    <submittedName>
        <fullName evidence="1">Receptor protein kinase CLAVATA1</fullName>
    </submittedName>
</protein>
<name>A0ABD1X9V9_9LAMI</name>
<dbReference type="AlphaFoldDB" id="A0ABD1X9V9"/>
<dbReference type="Pfam" id="PF00560">
    <property type="entry name" value="LRR_1"/>
    <property type="match status" value="1"/>
</dbReference>
<dbReference type="InterPro" id="IPR053038">
    <property type="entry name" value="RLP_Defense"/>
</dbReference>
<reference evidence="2" key="1">
    <citation type="submission" date="2024-07" db="EMBL/GenBank/DDBJ databases">
        <title>Two chromosome-level genome assemblies of Korean endemic species Abeliophyllum distichum and Forsythia ovata (Oleaceae).</title>
        <authorList>
            <person name="Jang H."/>
        </authorList>
    </citation>
    <scope>NUCLEOTIDE SEQUENCE [LARGE SCALE GENOMIC DNA]</scope>
</reference>
<keyword evidence="1" id="KW-0675">Receptor</keyword>
<gene>
    <name evidence="1" type="ORF">Fot_02447</name>
</gene>
<accession>A0ABD1X9V9</accession>
<dbReference type="EMBL" id="JBFOLJ010000001">
    <property type="protein sequence ID" value="KAL2557708.1"/>
    <property type="molecule type" value="Genomic_DNA"/>
</dbReference>
<dbReference type="PANTHER" id="PTHR48064:SF6">
    <property type="entry name" value="RECEPTOR-LIKE PROTEIN KINASE 2"/>
    <property type="match status" value="1"/>
</dbReference>
<evidence type="ECO:0000313" key="1">
    <source>
        <dbReference type="EMBL" id="KAL2557708.1"/>
    </source>
</evidence>
<dbReference type="GO" id="GO:0016301">
    <property type="term" value="F:kinase activity"/>
    <property type="evidence" value="ECO:0007669"/>
    <property type="project" value="UniProtKB-KW"/>
</dbReference>
<keyword evidence="1" id="KW-0808">Transferase</keyword>
<sequence length="120" mass="13854">MHIQILKPRCTSNPLLLDLQAPTFNVPLKRTLLSEIGLFNKLVNLSLVSTNFTCGLPAEMENLTFLRFVNLTANFFNGTFPRKILLTMHELEVFDIYNNNFSGKLPWEFVRLKKLKILTL</sequence>
<dbReference type="Gene3D" id="3.80.10.10">
    <property type="entry name" value="Ribonuclease Inhibitor"/>
    <property type="match status" value="1"/>
</dbReference>
<keyword evidence="2" id="KW-1185">Reference proteome</keyword>